<protein>
    <submittedName>
        <fullName evidence="1">Uncharacterized protein</fullName>
    </submittedName>
</protein>
<dbReference type="AlphaFoldDB" id="A0A1C3NYI2"/>
<accession>A0A1C3NYI2</accession>
<dbReference type="EMBL" id="FLUV01001202">
    <property type="protein sequence ID" value="SBW22591.1"/>
    <property type="molecule type" value="Genomic_DNA"/>
</dbReference>
<organism evidence="1 2">
    <name type="scientific">Candidatus Protofrankia californiensis</name>
    <dbReference type="NCBI Taxonomy" id="1839754"/>
    <lineage>
        <taxon>Bacteria</taxon>
        <taxon>Bacillati</taxon>
        <taxon>Actinomycetota</taxon>
        <taxon>Actinomycetes</taxon>
        <taxon>Frankiales</taxon>
        <taxon>Frankiaceae</taxon>
        <taxon>Protofrankia</taxon>
    </lineage>
</organism>
<proteinExistence type="predicted"/>
<dbReference type="Proteomes" id="UP000199013">
    <property type="component" value="Unassembled WGS sequence"/>
</dbReference>
<evidence type="ECO:0000313" key="1">
    <source>
        <dbReference type="EMBL" id="SBW22591.1"/>
    </source>
</evidence>
<evidence type="ECO:0000313" key="2">
    <source>
        <dbReference type="Proteomes" id="UP000199013"/>
    </source>
</evidence>
<name>A0A1C3NYI2_9ACTN</name>
<gene>
    <name evidence="1" type="ORF">FDG2_2849</name>
</gene>
<sequence length="80" mass="8640">MRRAGRSYPWRKYVYITGAGPGRTAGRGDGALRDETGRFSYHNEAGLSGSGDWNTFLVILQPHAIIMLIQCIPGSAANTG</sequence>
<keyword evidence="2" id="KW-1185">Reference proteome</keyword>
<reference evidence="2" key="1">
    <citation type="submission" date="2016-02" db="EMBL/GenBank/DDBJ databases">
        <authorList>
            <person name="Wibberg D."/>
        </authorList>
    </citation>
    <scope>NUCLEOTIDE SEQUENCE [LARGE SCALE GENOMIC DNA]</scope>
</reference>